<sequence length="269" mass="31506">MKLLDVEAVLGRETDIQQTDPDREVLKELDDKTTSYAILSHRWGVEVGYEEMTGLLKMEERKRDKVRQRAGYQKIIESCKQSMQDGYKWLWVDTCCIDKRSSAELSEAINSMYRWYQNAQVCYVYLNDVDRSTFPTKQDDKFDQSNGWPEWFVRGWTLQELIAPKRIEFFNKDWVHIGNKRQLARMLEKITGILREVLTGGLAGKELSVAQIMSWAANRKTTREEDRAYSLMGLFGVNMPMLYGEGKKAFQRLQVEIIRMSSDHSIFAW</sequence>
<evidence type="ECO:0000313" key="2">
    <source>
        <dbReference type="EMBL" id="KIK23727.1"/>
    </source>
</evidence>
<feature type="domain" description="Heterokaryon incompatibility" evidence="1">
    <location>
        <begin position="36"/>
        <end position="135"/>
    </location>
</feature>
<dbReference type="AlphaFoldDB" id="A0A0C9ZMW6"/>
<name>A0A0C9ZMW6_9AGAM</name>
<feature type="non-terminal residue" evidence="2">
    <location>
        <position position="269"/>
    </location>
</feature>
<keyword evidence="3" id="KW-1185">Reference proteome</keyword>
<protein>
    <recommendedName>
        <fullName evidence="1">Heterokaryon incompatibility domain-containing protein</fullName>
    </recommendedName>
</protein>
<organism evidence="2 3">
    <name type="scientific">Pisolithus microcarpus 441</name>
    <dbReference type="NCBI Taxonomy" id="765257"/>
    <lineage>
        <taxon>Eukaryota</taxon>
        <taxon>Fungi</taxon>
        <taxon>Dikarya</taxon>
        <taxon>Basidiomycota</taxon>
        <taxon>Agaricomycotina</taxon>
        <taxon>Agaricomycetes</taxon>
        <taxon>Agaricomycetidae</taxon>
        <taxon>Boletales</taxon>
        <taxon>Sclerodermatineae</taxon>
        <taxon>Pisolithaceae</taxon>
        <taxon>Pisolithus</taxon>
    </lineage>
</organism>
<dbReference type="Proteomes" id="UP000054018">
    <property type="component" value="Unassembled WGS sequence"/>
</dbReference>
<reference evidence="2 3" key="1">
    <citation type="submission" date="2014-04" db="EMBL/GenBank/DDBJ databases">
        <authorList>
            <consortium name="DOE Joint Genome Institute"/>
            <person name="Kuo A."/>
            <person name="Kohler A."/>
            <person name="Costa M.D."/>
            <person name="Nagy L.G."/>
            <person name="Floudas D."/>
            <person name="Copeland A."/>
            <person name="Barry K.W."/>
            <person name="Cichocki N."/>
            <person name="Veneault-Fourrey C."/>
            <person name="LaButti K."/>
            <person name="Lindquist E.A."/>
            <person name="Lipzen A."/>
            <person name="Lundell T."/>
            <person name="Morin E."/>
            <person name="Murat C."/>
            <person name="Sun H."/>
            <person name="Tunlid A."/>
            <person name="Henrissat B."/>
            <person name="Grigoriev I.V."/>
            <person name="Hibbett D.S."/>
            <person name="Martin F."/>
            <person name="Nordberg H.P."/>
            <person name="Cantor M.N."/>
            <person name="Hua S.X."/>
        </authorList>
    </citation>
    <scope>NUCLEOTIDE SEQUENCE [LARGE SCALE GENOMIC DNA]</scope>
    <source>
        <strain evidence="2 3">441</strain>
    </source>
</reference>
<dbReference type="HOGENOM" id="CLU_000288_138_0_1"/>
<dbReference type="OrthoDB" id="2727312at2759"/>
<dbReference type="InterPro" id="IPR010730">
    <property type="entry name" value="HET"/>
</dbReference>
<gene>
    <name evidence="2" type="ORF">PISMIDRAFT_100021</name>
</gene>
<reference evidence="3" key="2">
    <citation type="submission" date="2015-01" db="EMBL/GenBank/DDBJ databases">
        <title>Evolutionary Origins and Diversification of the Mycorrhizal Mutualists.</title>
        <authorList>
            <consortium name="DOE Joint Genome Institute"/>
            <consortium name="Mycorrhizal Genomics Consortium"/>
            <person name="Kohler A."/>
            <person name="Kuo A."/>
            <person name="Nagy L.G."/>
            <person name="Floudas D."/>
            <person name="Copeland A."/>
            <person name="Barry K.W."/>
            <person name="Cichocki N."/>
            <person name="Veneault-Fourrey C."/>
            <person name="LaButti K."/>
            <person name="Lindquist E.A."/>
            <person name="Lipzen A."/>
            <person name="Lundell T."/>
            <person name="Morin E."/>
            <person name="Murat C."/>
            <person name="Riley R."/>
            <person name="Ohm R."/>
            <person name="Sun H."/>
            <person name="Tunlid A."/>
            <person name="Henrissat B."/>
            <person name="Grigoriev I.V."/>
            <person name="Hibbett D.S."/>
            <person name="Martin F."/>
        </authorList>
    </citation>
    <scope>NUCLEOTIDE SEQUENCE [LARGE SCALE GENOMIC DNA]</scope>
    <source>
        <strain evidence="3">441</strain>
    </source>
</reference>
<dbReference type="STRING" id="765257.A0A0C9ZMW6"/>
<evidence type="ECO:0000259" key="1">
    <source>
        <dbReference type="Pfam" id="PF06985"/>
    </source>
</evidence>
<dbReference type="EMBL" id="KN833723">
    <property type="protein sequence ID" value="KIK23727.1"/>
    <property type="molecule type" value="Genomic_DNA"/>
</dbReference>
<accession>A0A0C9ZMW6</accession>
<dbReference type="PANTHER" id="PTHR10622:SF10">
    <property type="entry name" value="HET DOMAIN-CONTAINING PROTEIN"/>
    <property type="match status" value="1"/>
</dbReference>
<proteinExistence type="predicted"/>
<dbReference type="PANTHER" id="PTHR10622">
    <property type="entry name" value="HET DOMAIN-CONTAINING PROTEIN"/>
    <property type="match status" value="1"/>
</dbReference>
<dbReference type="Pfam" id="PF06985">
    <property type="entry name" value="HET"/>
    <property type="match status" value="1"/>
</dbReference>
<evidence type="ECO:0000313" key="3">
    <source>
        <dbReference type="Proteomes" id="UP000054018"/>
    </source>
</evidence>